<keyword evidence="2" id="KW-1185">Reference proteome</keyword>
<protein>
    <submittedName>
        <fullName evidence="3">Uncharacterized protein LOC118429758</fullName>
    </submittedName>
</protein>
<feature type="region of interest" description="Disordered" evidence="1">
    <location>
        <begin position="53"/>
        <end position="101"/>
    </location>
</feature>
<reference evidence="2" key="1">
    <citation type="journal article" date="2020" name="Nat. Ecol. Evol.">
        <title>Deeply conserved synteny resolves early events in vertebrate evolution.</title>
        <authorList>
            <person name="Simakov O."/>
            <person name="Marletaz F."/>
            <person name="Yue J.X."/>
            <person name="O'Connell B."/>
            <person name="Jenkins J."/>
            <person name="Brandt A."/>
            <person name="Calef R."/>
            <person name="Tung C.H."/>
            <person name="Huang T.K."/>
            <person name="Schmutz J."/>
            <person name="Satoh N."/>
            <person name="Yu J.K."/>
            <person name="Putnam N.H."/>
            <person name="Green R.E."/>
            <person name="Rokhsar D.S."/>
        </authorList>
    </citation>
    <scope>NUCLEOTIDE SEQUENCE [LARGE SCALE GENOMIC DNA]</scope>
    <source>
        <strain evidence="2">S238N-H82</strain>
    </source>
</reference>
<proteinExistence type="predicted"/>
<evidence type="ECO:0000313" key="3">
    <source>
        <dbReference type="RefSeq" id="XP_035696272.1"/>
    </source>
</evidence>
<feature type="compositionally biased region" description="Basic and acidic residues" evidence="1">
    <location>
        <begin position="53"/>
        <end position="73"/>
    </location>
</feature>
<dbReference type="AlphaFoldDB" id="A0A9J7N7P4"/>
<dbReference type="Proteomes" id="UP000001554">
    <property type="component" value="Chromosome 13"/>
</dbReference>
<dbReference type="GeneID" id="118429758"/>
<dbReference type="RefSeq" id="XP_035696272.1">
    <property type="nucleotide sequence ID" value="XM_035840379.1"/>
</dbReference>
<name>A0A9J7N7P4_BRAFL</name>
<dbReference type="OrthoDB" id="9988507at2759"/>
<dbReference type="KEGG" id="bfo:118429758"/>
<organism evidence="2 3">
    <name type="scientific">Branchiostoma floridae</name>
    <name type="common">Florida lancelet</name>
    <name type="synonym">Amphioxus</name>
    <dbReference type="NCBI Taxonomy" id="7739"/>
    <lineage>
        <taxon>Eukaryota</taxon>
        <taxon>Metazoa</taxon>
        <taxon>Chordata</taxon>
        <taxon>Cephalochordata</taxon>
        <taxon>Leptocardii</taxon>
        <taxon>Amphioxiformes</taxon>
        <taxon>Branchiostomatidae</taxon>
        <taxon>Branchiostoma</taxon>
    </lineage>
</organism>
<dbReference type="OMA" id="VSMAHEG"/>
<accession>A0A9J7N7P4</accession>
<gene>
    <name evidence="3" type="primary">LOC118429758</name>
</gene>
<sequence>MIPQLALMVLVSMAHEGSNVGGAVVTSDGQHAWVSRSPASGLQYITLHNSRYGRESDEVGGDPRQEASRHADVALHSSRLGRESEEDEDGPERPWRDAGDFWALPSSRYGRQMDEGSAAENTDGGFASPHNVDGDFLVDAGANELLGAAEDKRGPSPWAMVYSLKKPAGGAAQKPPQKAGGGKARWMPFIPNMRKPVWPKA</sequence>
<evidence type="ECO:0000313" key="2">
    <source>
        <dbReference type="Proteomes" id="UP000001554"/>
    </source>
</evidence>
<reference evidence="3" key="2">
    <citation type="submission" date="2025-08" db="UniProtKB">
        <authorList>
            <consortium name="RefSeq"/>
        </authorList>
    </citation>
    <scope>IDENTIFICATION</scope>
    <source>
        <strain evidence="3">S238N-H82</strain>
        <tissue evidence="3">Testes</tissue>
    </source>
</reference>
<evidence type="ECO:0000256" key="1">
    <source>
        <dbReference type="SAM" id="MobiDB-lite"/>
    </source>
</evidence>
<feature type="region of interest" description="Disordered" evidence="1">
    <location>
        <begin position="167"/>
        <end position="188"/>
    </location>
</feature>